<dbReference type="SUPFAM" id="SSF55874">
    <property type="entry name" value="ATPase domain of HSP90 chaperone/DNA topoisomerase II/histidine kinase"/>
    <property type="match status" value="1"/>
</dbReference>
<dbReference type="InterPro" id="IPR004358">
    <property type="entry name" value="Sig_transdc_His_kin-like_C"/>
</dbReference>
<keyword evidence="6" id="KW-0418">Kinase</keyword>
<accession>A0A9X1S2F8</accession>
<dbReference type="GO" id="GO:0000155">
    <property type="term" value="F:phosphorelay sensor kinase activity"/>
    <property type="evidence" value="ECO:0007669"/>
    <property type="project" value="InterPro"/>
</dbReference>
<dbReference type="Gene3D" id="3.30.565.10">
    <property type="entry name" value="Histidine kinase-like ATPase, C-terminal domain"/>
    <property type="match status" value="1"/>
</dbReference>
<dbReference type="InterPro" id="IPR013656">
    <property type="entry name" value="PAS_4"/>
</dbReference>
<keyword evidence="12" id="KW-1185">Reference proteome</keyword>
<dbReference type="InterPro" id="IPR003594">
    <property type="entry name" value="HATPase_dom"/>
</dbReference>
<dbReference type="FunFam" id="3.30.565.10:FF:000006">
    <property type="entry name" value="Sensor histidine kinase WalK"/>
    <property type="match status" value="1"/>
</dbReference>
<dbReference type="InterPro" id="IPR035965">
    <property type="entry name" value="PAS-like_dom_sf"/>
</dbReference>
<feature type="domain" description="Histidine kinase" evidence="10">
    <location>
        <begin position="337"/>
        <end position="552"/>
    </location>
</feature>
<evidence type="ECO:0000256" key="6">
    <source>
        <dbReference type="ARBA" id="ARBA00022777"/>
    </source>
</evidence>
<feature type="region of interest" description="Disordered" evidence="8">
    <location>
        <begin position="243"/>
        <end position="268"/>
    </location>
</feature>
<evidence type="ECO:0000256" key="2">
    <source>
        <dbReference type="ARBA" id="ARBA00004236"/>
    </source>
</evidence>
<evidence type="ECO:0000256" key="1">
    <source>
        <dbReference type="ARBA" id="ARBA00000085"/>
    </source>
</evidence>
<dbReference type="EC" id="2.7.13.3" evidence="3"/>
<sequence length="558" mass="59911">MTAAREDRSSPRVVPRGRSGTGWHAQDLADRTRDRTATLNQLLLASVVFVLGVLVALGSFRGDLVLFFAGVVLVIVVTGATFVVPWNTIPYGWVAVVPALDIVAITMMQVAAPTSALGLLWIFPTTWIAGGFGLVGLLGVIFAIAGIISVLNALSDEELTYQTLLLPLVLFAVAATSHLNSRRSDAQRMLLAKQSQLLRSVLARTRRQEQVVTEVLDAVDFGIVRIDPDGRVAVTNDAHGRLQQAQEPDDSAQAAFRDDGTTRLPPDELPVERARRGEAFDDQVVWFGDDPEERRALTITARRLTDPDGEDAGAVVVSRDITVELNALRARDDLVASVSHELRTPLTSILGYLDLAIENPEIPEAVRANLDIAERNAERLLRIVADILAASSSSSSSIEASLTPQLVDAQDVVRSAAESAVPRAGMRAITIDTTGLEPAPVWADPLRLRQVVDNLVSNAIAYNKDGGTVFVGTTTDGLWSWVLVRDTGVGISDADRSRLFQRYYKAGAERRAGTGLGLAITRDIVRAHGGEIGLHSAPGVGTTFVVKLPAVAGERTPT</sequence>
<evidence type="ECO:0000256" key="4">
    <source>
        <dbReference type="ARBA" id="ARBA00022553"/>
    </source>
</evidence>
<dbReference type="Pfam" id="PF02518">
    <property type="entry name" value="HATPase_c"/>
    <property type="match status" value="1"/>
</dbReference>
<dbReference type="AlphaFoldDB" id="A0A9X1S2F8"/>
<organism evidence="11 12">
    <name type="scientific">Microbacterium allomyrinae</name>
    <dbReference type="NCBI Taxonomy" id="2830666"/>
    <lineage>
        <taxon>Bacteria</taxon>
        <taxon>Bacillati</taxon>
        <taxon>Actinomycetota</taxon>
        <taxon>Actinomycetes</taxon>
        <taxon>Micrococcales</taxon>
        <taxon>Microbacteriaceae</taxon>
        <taxon>Microbacterium</taxon>
    </lineage>
</organism>
<evidence type="ECO:0000256" key="9">
    <source>
        <dbReference type="SAM" id="Phobius"/>
    </source>
</evidence>
<comment type="caution">
    <text evidence="11">The sequence shown here is derived from an EMBL/GenBank/DDBJ whole genome shotgun (WGS) entry which is preliminary data.</text>
</comment>
<reference evidence="11" key="1">
    <citation type="submission" date="2021-04" db="EMBL/GenBank/DDBJ databases">
        <title>Microbacterium tenobrionis sp. nov. and Microbacterium allomyrinae sp. nov., isolated from larvae of Tenobrio molitor and Allomyrina dichotoma, respectively.</title>
        <authorList>
            <person name="Lee S.D."/>
        </authorList>
    </citation>
    <scope>NUCLEOTIDE SEQUENCE</scope>
    <source>
        <strain evidence="11">BWT-G7</strain>
    </source>
</reference>
<comment type="subcellular location">
    <subcellularLocation>
        <location evidence="2">Cell membrane</location>
    </subcellularLocation>
</comment>
<evidence type="ECO:0000256" key="7">
    <source>
        <dbReference type="ARBA" id="ARBA00023012"/>
    </source>
</evidence>
<dbReference type="CDD" id="cd00082">
    <property type="entry name" value="HisKA"/>
    <property type="match status" value="1"/>
</dbReference>
<dbReference type="GO" id="GO:0009927">
    <property type="term" value="F:histidine phosphotransfer kinase activity"/>
    <property type="evidence" value="ECO:0007669"/>
    <property type="project" value="TreeGrafter"/>
</dbReference>
<feature type="transmembrane region" description="Helical" evidence="9">
    <location>
        <begin position="90"/>
        <end position="112"/>
    </location>
</feature>
<feature type="transmembrane region" description="Helical" evidence="9">
    <location>
        <begin position="64"/>
        <end position="84"/>
    </location>
</feature>
<gene>
    <name evidence="11" type="ORF">KEC57_07165</name>
</gene>
<dbReference type="GO" id="GO:0005886">
    <property type="term" value="C:plasma membrane"/>
    <property type="evidence" value="ECO:0007669"/>
    <property type="project" value="UniProtKB-SubCell"/>
</dbReference>
<comment type="catalytic activity">
    <reaction evidence="1">
        <text>ATP + protein L-histidine = ADP + protein N-phospho-L-histidine.</text>
        <dbReference type="EC" id="2.7.13.3"/>
    </reaction>
</comment>
<feature type="transmembrane region" description="Helical" evidence="9">
    <location>
        <begin position="160"/>
        <end position="179"/>
    </location>
</feature>
<dbReference type="Proteomes" id="UP001139354">
    <property type="component" value="Unassembled WGS sequence"/>
</dbReference>
<keyword evidence="9" id="KW-0472">Membrane</keyword>
<evidence type="ECO:0000256" key="8">
    <source>
        <dbReference type="SAM" id="MobiDB-lite"/>
    </source>
</evidence>
<dbReference type="InterPro" id="IPR036097">
    <property type="entry name" value="HisK_dim/P_sf"/>
</dbReference>
<dbReference type="Gene3D" id="3.30.450.20">
    <property type="entry name" value="PAS domain"/>
    <property type="match status" value="1"/>
</dbReference>
<dbReference type="RefSeq" id="WP_229383891.1">
    <property type="nucleotide sequence ID" value="NZ_JAGTTN010000002.1"/>
</dbReference>
<evidence type="ECO:0000259" key="10">
    <source>
        <dbReference type="PROSITE" id="PS50109"/>
    </source>
</evidence>
<feature type="compositionally biased region" description="Basic and acidic residues" evidence="8">
    <location>
        <begin position="1"/>
        <end position="10"/>
    </location>
</feature>
<dbReference type="SMART" id="SM00387">
    <property type="entry name" value="HATPase_c"/>
    <property type="match status" value="1"/>
</dbReference>
<dbReference type="PANTHER" id="PTHR43047">
    <property type="entry name" value="TWO-COMPONENT HISTIDINE PROTEIN KINASE"/>
    <property type="match status" value="1"/>
</dbReference>
<keyword evidence="7" id="KW-0902">Two-component regulatory system</keyword>
<feature type="transmembrane region" description="Helical" evidence="9">
    <location>
        <begin position="38"/>
        <end position="57"/>
    </location>
</feature>
<dbReference type="Pfam" id="PF08448">
    <property type="entry name" value="PAS_4"/>
    <property type="match status" value="1"/>
</dbReference>
<keyword evidence="4" id="KW-0597">Phosphoprotein</keyword>
<dbReference type="PROSITE" id="PS50109">
    <property type="entry name" value="HIS_KIN"/>
    <property type="match status" value="1"/>
</dbReference>
<name>A0A9X1S2F8_9MICO</name>
<feature type="region of interest" description="Disordered" evidence="8">
    <location>
        <begin position="1"/>
        <end position="27"/>
    </location>
</feature>
<dbReference type="Gene3D" id="1.10.287.130">
    <property type="match status" value="1"/>
</dbReference>
<dbReference type="InterPro" id="IPR005467">
    <property type="entry name" value="His_kinase_dom"/>
</dbReference>
<dbReference type="SUPFAM" id="SSF47384">
    <property type="entry name" value="Homodimeric domain of signal transducing histidine kinase"/>
    <property type="match status" value="1"/>
</dbReference>
<dbReference type="EMBL" id="JAGTTN010000002">
    <property type="protein sequence ID" value="MCC2031964.1"/>
    <property type="molecule type" value="Genomic_DNA"/>
</dbReference>
<keyword evidence="9" id="KW-0812">Transmembrane</keyword>
<dbReference type="SMART" id="SM00388">
    <property type="entry name" value="HisKA"/>
    <property type="match status" value="1"/>
</dbReference>
<evidence type="ECO:0000256" key="3">
    <source>
        <dbReference type="ARBA" id="ARBA00012438"/>
    </source>
</evidence>
<evidence type="ECO:0000256" key="5">
    <source>
        <dbReference type="ARBA" id="ARBA00022679"/>
    </source>
</evidence>
<dbReference type="Pfam" id="PF00512">
    <property type="entry name" value="HisKA"/>
    <property type="match status" value="1"/>
</dbReference>
<dbReference type="InterPro" id="IPR003661">
    <property type="entry name" value="HisK_dim/P_dom"/>
</dbReference>
<protein>
    <recommendedName>
        <fullName evidence="3">histidine kinase</fullName>
        <ecNumber evidence="3">2.7.13.3</ecNumber>
    </recommendedName>
</protein>
<feature type="transmembrane region" description="Helical" evidence="9">
    <location>
        <begin position="119"/>
        <end position="148"/>
    </location>
</feature>
<dbReference type="InterPro" id="IPR036890">
    <property type="entry name" value="HATPase_C_sf"/>
</dbReference>
<evidence type="ECO:0000313" key="11">
    <source>
        <dbReference type="EMBL" id="MCC2031964.1"/>
    </source>
</evidence>
<keyword evidence="5" id="KW-0808">Transferase</keyword>
<keyword evidence="9" id="KW-1133">Transmembrane helix</keyword>
<evidence type="ECO:0000313" key="12">
    <source>
        <dbReference type="Proteomes" id="UP001139354"/>
    </source>
</evidence>
<dbReference type="CDD" id="cd00075">
    <property type="entry name" value="HATPase"/>
    <property type="match status" value="1"/>
</dbReference>
<dbReference type="PRINTS" id="PR00344">
    <property type="entry name" value="BCTRLSENSOR"/>
</dbReference>
<dbReference type="PANTHER" id="PTHR43047:SF72">
    <property type="entry name" value="OSMOSENSING HISTIDINE PROTEIN KINASE SLN1"/>
    <property type="match status" value="1"/>
</dbReference>
<dbReference type="SUPFAM" id="SSF55785">
    <property type="entry name" value="PYP-like sensor domain (PAS domain)"/>
    <property type="match status" value="1"/>
</dbReference>
<proteinExistence type="predicted"/>